<dbReference type="RefSeq" id="WP_338604860.1">
    <property type="nucleotide sequence ID" value="NZ_AP028679.1"/>
</dbReference>
<proteinExistence type="predicted"/>
<gene>
    <name evidence="2" type="ORF">FAK_03610</name>
</gene>
<evidence type="ECO:0000313" key="3">
    <source>
        <dbReference type="Proteomes" id="UP001366166"/>
    </source>
</evidence>
<keyword evidence="1" id="KW-1133">Transmembrane helix</keyword>
<keyword evidence="1" id="KW-0472">Membrane</keyword>
<dbReference type="AlphaFoldDB" id="A0AAU9EBD1"/>
<evidence type="ECO:0000313" key="2">
    <source>
        <dbReference type="EMBL" id="BEQ13295.1"/>
    </source>
</evidence>
<name>A0AAU9EBD1_9BACT</name>
<dbReference type="Proteomes" id="UP001366166">
    <property type="component" value="Chromosome"/>
</dbReference>
<feature type="transmembrane region" description="Helical" evidence="1">
    <location>
        <begin position="9"/>
        <end position="27"/>
    </location>
</feature>
<keyword evidence="1" id="KW-0812">Transmembrane</keyword>
<evidence type="ECO:0000256" key="1">
    <source>
        <dbReference type="SAM" id="Phobius"/>
    </source>
</evidence>
<dbReference type="KEGG" id="dmp:FAK_03610"/>
<organism evidence="2 3">
    <name type="scientific">Desulfoferula mesophila</name>
    <dbReference type="NCBI Taxonomy" id="3058419"/>
    <lineage>
        <taxon>Bacteria</taxon>
        <taxon>Pseudomonadati</taxon>
        <taxon>Thermodesulfobacteriota</taxon>
        <taxon>Desulfarculia</taxon>
        <taxon>Desulfarculales</taxon>
        <taxon>Desulfarculaceae</taxon>
        <taxon>Desulfoferula</taxon>
    </lineage>
</organism>
<reference evidence="3" key="1">
    <citation type="journal article" date="2023" name="Arch. Microbiol.">
        <title>Desulfoferula mesophilus gen. nov. sp. nov., a mesophilic sulfate-reducing bacterium isolated from a brackish lake sediment.</title>
        <authorList>
            <person name="Watanabe T."/>
            <person name="Yabe T."/>
            <person name="Tsuji J.M."/>
            <person name="Fukui M."/>
        </authorList>
    </citation>
    <scope>NUCLEOTIDE SEQUENCE [LARGE SCALE GENOMIC DNA]</scope>
    <source>
        <strain evidence="3">12FAK</strain>
    </source>
</reference>
<keyword evidence="3" id="KW-1185">Reference proteome</keyword>
<protein>
    <submittedName>
        <fullName evidence="2">Uncharacterized protein</fullName>
    </submittedName>
</protein>
<dbReference type="EMBL" id="AP028679">
    <property type="protein sequence ID" value="BEQ13295.1"/>
    <property type="molecule type" value="Genomic_DNA"/>
</dbReference>
<accession>A0AAU9EBD1</accession>
<sequence>MTTRGRARDLAWCLAWVGLIFLLMYYGRALSPWFSGAQAA</sequence>